<reference evidence="1 2" key="3">
    <citation type="journal article" date="2017" name="Int. J. Syst. Evol. Microbiol.">
        <title>Adaptation of Surface-Associated Bacteria to the Open Ocean: A Genomically Distinct Subpopulation of Phaeobacter gallaeciensis Colonizes Pacific Mesozooplankton.</title>
        <authorList>
            <person name="Freese H.M."/>
            <person name="Methner A."/>
            <person name="Overmann J."/>
        </authorList>
    </citation>
    <scope>NUCLEOTIDE SEQUENCE [LARGE SCALE GENOMIC DNA]</scope>
    <source>
        <strain evidence="1 2">P36</strain>
    </source>
</reference>
<dbReference type="EMBL" id="CP010643">
    <property type="protein sequence ID" value="ATG37274.1"/>
    <property type="molecule type" value="Genomic_DNA"/>
</dbReference>
<accession>A0ABM7DMY0</accession>
<sequence length="187" mass="19603">MGIGCDVGQGRNSSGATSYRRIRQMCGDIAMQMDCIQKQGMPGAPNVDAIIQAGFGQFLAHGRPPKNQRFTQQKAGLCVQIDGEVSVQAAALKQDRFLRKPGEVGLGGDADCVADQAGLTGLRTIGALSCLGGEGQRCPNASGCVQIELVTPCHTAGSIDDHPLQSGVIGAWKQELQRSNLPKVGQD</sequence>
<evidence type="ECO:0000313" key="1">
    <source>
        <dbReference type="EMBL" id="ATG37274.1"/>
    </source>
</evidence>
<reference evidence="1 2" key="2">
    <citation type="journal article" date="2017" name="Genome Biol. Evol.">
        <title>Trajectories and Drivers of Genome Evolution in Surface-Associated Marine Phaeobacter.</title>
        <authorList>
            <person name="Freese H.M."/>
            <person name="Sikorski J."/>
            <person name="Bunk B."/>
            <person name="Scheuner C."/>
            <person name="Meier-Kolthoff J.P."/>
            <person name="Sproer C."/>
            <person name="Gram L."/>
            <person name="Overmann J."/>
        </authorList>
    </citation>
    <scope>NUCLEOTIDE SEQUENCE [LARGE SCALE GENOMIC DNA]</scope>
    <source>
        <strain evidence="1 2">P36</strain>
    </source>
</reference>
<reference evidence="1 2" key="1">
    <citation type="journal article" date="2017" name="Front. Microbiol.">
        <title>Phaeobacter piscinae sp. nov., a species of the Roseobacter group and potential aquaculture probiont.</title>
        <authorList>
            <person name="Sonnenschein E.C."/>
            <person name="Phippen C.B.W."/>
            <person name="Nielsen K.F."/>
            <person name="Mateiu R.V."/>
            <person name="Melchiorsen J."/>
            <person name="Gram L."/>
            <person name="Overmann J."/>
            <person name="Freese H.M."/>
        </authorList>
    </citation>
    <scope>NUCLEOTIDE SEQUENCE [LARGE SCALE GENOMIC DNA]</scope>
    <source>
        <strain evidence="1 2">P36</strain>
    </source>
</reference>
<gene>
    <name evidence="1" type="ORF">PhaeoP36_03188</name>
</gene>
<proteinExistence type="predicted"/>
<reference evidence="1 2" key="4">
    <citation type="journal article" date="2018" name="Environ. Microbiol. Rep.">
        <title>Phylogenetic distribution of roseobacticides in the Roseobacter group and their effect on microalgae.</title>
        <authorList>
            <person name="Sonnenschein E.C."/>
            <person name="Phippen C.B."/>
            <person name="Bentzon-Tilia M."/>
            <person name="Rasmussen S.A."/>
            <person name="Nielsen K.F."/>
            <person name="Gram L."/>
        </authorList>
    </citation>
    <scope>NUCLEOTIDE SEQUENCE [LARGE SCALE GENOMIC DNA]</scope>
    <source>
        <strain evidence="1 2">P36</strain>
    </source>
</reference>
<protein>
    <submittedName>
        <fullName evidence="1">Uncharacterized protein</fullName>
    </submittedName>
</protein>
<evidence type="ECO:0000313" key="2">
    <source>
        <dbReference type="Proteomes" id="UP000218891"/>
    </source>
</evidence>
<organism evidence="1 2">
    <name type="scientific">Phaeobacter piscinae</name>
    <dbReference type="NCBI Taxonomy" id="1580596"/>
    <lineage>
        <taxon>Bacteria</taxon>
        <taxon>Pseudomonadati</taxon>
        <taxon>Pseudomonadota</taxon>
        <taxon>Alphaproteobacteria</taxon>
        <taxon>Rhodobacterales</taxon>
        <taxon>Roseobacteraceae</taxon>
        <taxon>Phaeobacter</taxon>
    </lineage>
</organism>
<keyword evidence="2" id="KW-1185">Reference proteome</keyword>
<dbReference type="Proteomes" id="UP000218891">
    <property type="component" value="Chromosome"/>
</dbReference>
<name>A0ABM7DMY0_9RHOB</name>